<evidence type="ECO:0000313" key="4">
    <source>
        <dbReference type="EMBL" id="ADH98068.1"/>
    </source>
</evidence>
<dbReference type="AlphaFoldDB" id="D6XXZ5"/>
<organism evidence="4 5">
    <name type="scientific">Bacillus selenitireducens (strain ATCC 700615 / DSM 15326 / MLS10)</name>
    <dbReference type="NCBI Taxonomy" id="439292"/>
    <lineage>
        <taxon>Bacteria</taxon>
        <taxon>Bacillati</taxon>
        <taxon>Bacillota</taxon>
        <taxon>Bacilli</taxon>
        <taxon>Bacillales</taxon>
        <taxon>Bacillaceae</taxon>
        <taxon>Salisediminibacterium</taxon>
    </lineage>
</organism>
<evidence type="ECO:0000313" key="5">
    <source>
        <dbReference type="Proteomes" id="UP000000271"/>
    </source>
</evidence>
<keyword evidence="3" id="KW-0540">Nuclease</keyword>
<keyword evidence="3" id="KW-0378">Hydrolase</keyword>
<dbReference type="InterPro" id="IPR011067">
    <property type="entry name" value="Plasmid_toxin/cell-grow_inhib"/>
</dbReference>
<dbReference type="Pfam" id="PF02452">
    <property type="entry name" value="PemK_toxin"/>
    <property type="match status" value="1"/>
</dbReference>
<dbReference type="eggNOG" id="COG2337">
    <property type="taxonomic scope" value="Bacteria"/>
</dbReference>
<comment type="similarity">
    <text evidence="1 3">Belongs to the PemK/MazF family.</text>
</comment>
<evidence type="ECO:0000256" key="1">
    <source>
        <dbReference type="ARBA" id="ARBA00007521"/>
    </source>
</evidence>
<proteinExistence type="inferred from homology"/>
<gene>
    <name evidence="4" type="ordered locus">Bsel_0532</name>
</gene>
<dbReference type="Gene3D" id="2.30.30.110">
    <property type="match status" value="1"/>
</dbReference>
<dbReference type="KEGG" id="bse:Bsel_0532"/>
<dbReference type="HOGENOM" id="CLU_121823_1_0_9"/>
<dbReference type="GO" id="GO:0003677">
    <property type="term" value="F:DNA binding"/>
    <property type="evidence" value="ECO:0007669"/>
    <property type="project" value="InterPro"/>
</dbReference>
<dbReference type="PANTHER" id="PTHR33988:SF2">
    <property type="entry name" value="ENDORIBONUCLEASE MAZF"/>
    <property type="match status" value="1"/>
</dbReference>
<reference evidence="4" key="1">
    <citation type="submission" date="2009-10" db="EMBL/GenBank/DDBJ databases">
        <title>Complete sequence of Bacillus selenitireducens MLS10.</title>
        <authorList>
            <consortium name="US DOE Joint Genome Institute"/>
            <person name="Lucas S."/>
            <person name="Copeland A."/>
            <person name="Lapidus A."/>
            <person name="Glavina del Rio T."/>
            <person name="Dalin E."/>
            <person name="Tice H."/>
            <person name="Bruce D."/>
            <person name="Goodwin L."/>
            <person name="Pitluck S."/>
            <person name="Sims D."/>
            <person name="Brettin T."/>
            <person name="Detter J.C."/>
            <person name="Han C."/>
            <person name="Larimer F."/>
            <person name="Land M."/>
            <person name="Hauser L."/>
            <person name="Kyrpides N."/>
            <person name="Ovchinnikova G."/>
            <person name="Stolz J."/>
        </authorList>
    </citation>
    <scope>NUCLEOTIDE SEQUENCE [LARGE SCALE GENOMIC DNA]</scope>
    <source>
        <strain evidence="4">MLS10</strain>
    </source>
</reference>
<dbReference type="GO" id="GO:0004521">
    <property type="term" value="F:RNA endonuclease activity"/>
    <property type="evidence" value="ECO:0007669"/>
    <property type="project" value="TreeGrafter"/>
</dbReference>
<name>D6XXZ5_BACIE</name>
<dbReference type="EC" id="3.1.-.-" evidence="3"/>
<dbReference type="SUPFAM" id="SSF50118">
    <property type="entry name" value="Cell growth inhibitor/plasmid maintenance toxic component"/>
    <property type="match status" value="1"/>
</dbReference>
<dbReference type="PANTHER" id="PTHR33988">
    <property type="entry name" value="ENDORIBONUCLEASE MAZF-RELATED"/>
    <property type="match status" value="1"/>
</dbReference>
<dbReference type="EMBL" id="CP001791">
    <property type="protein sequence ID" value="ADH98068.1"/>
    <property type="molecule type" value="Genomic_DNA"/>
</dbReference>
<keyword evidence="5" id="KW-1185">Reference proteome</keyword>
<keyword evidence="2" id="KW-1277">Toxin-antitoxin system</keyword>
<protein>
    <recommendedName>
        <fullName evidence="3">mRNA interferase</fullName>
        <ecNumber evidence="3">3.1.-.-</ecNumber>
    </recommendedName>
</protein>
<evidence type="ECO:0000256" key="3">
    <source>
        <dbReference type="PIRNR" id="PIRNR033490"/>
    </source>
</evidence>
<dbReference type="GO" id="GO:0016075">
    <property type="term" value="P:rRNA catabolic process"/>
    <property type="evidence" value="ECO:0007669"/>
    <property type="project" value="TreeGrafter"/>
</dbReference>
<dbReference type="GO" id="GO:0016787">
    <property type="term" value="F:hydrolase activity"/>
    <property type="evidence" value="ECO:0007669"/>
    <property type="project" value="UniProtKB-KW"/>
</dbReference>
<dbReference type="GO" id="GO:0006402">
    <property type="term" value="P:mRNA catabolic process"/>
    <property type="evidence" value="ECO:0007669"/>
    <property type="project" value="TreeGrafter"/>
</dbReference>
<evidence type="ECO:0000256" key="2">
    <source>
        <dbReference type="ARBA" id="ARBA00022649"/>
    </source>
</evidence>
<dbReference type="Proteomes" id="UP000000271">
    <property type="component" value="Chromosome"/>
</dbReference>
<dbReference type="InterPro" id="IPR003477">
    <property type="entry name" value="PemK-like"/>
</dbReference>
<accession>D6XXZ5</accession>
<sequence>MVKRGDVYFADLSPVVGSEQGGVRPVLIIQNDIGNRFSPTVIVAAITAQIQKAKLPTHVEIDAKKNGFDRDSVILLEQIRTIDKQRLTDKITHLDEKTMAKVDEALRVSIGLIHL</sequence>
<dbReference type="STRING" id="439292.Bsel_0532"/>
<dbReference type="PIRSF" id="PIRSF033490">
    <property type="entry name" value="MazF"/>
    <property type="match status" value="1"/>
</dbReference>
<comment type="function">
    <text evidence="3">Toxic component of a type II toxin-antitoxin (TA) system.</text>
</comment>
<keyword evidence="3" id="KW-0255">Endonuclease</keyword>